<feature type="domain" description="IclR-ED" evidence="5">
    <location>
        <begin position="79"/>
        <end position="263"/>
    </location>
</feature>
<dbReference type="SUPFAM" id="SSF55781">
    <property type="entry name" value="GAF domain-like"/>
    <property type="match status" value="1"/>
</dbReference>
<evidence type="ECO:0000256" key="2">
    <source>
        <dbReference type="ARBA" id="ARBA00023125"/>
    </source>
</evidence>
<dbReference type="Gene3D" id="3.30.450.40">
    <property type="match status" value="1"/>
</dbReference>
<dbReference type="InterPro" id="IPR036390">
    <property type="entry name" value="WH_DNA-bd_sf"/>
</dbReference>
<dbReference type="Proteomes" id="UP001596353">
    <property type="component" value="Unassembled WGS sequence"/>
</dbReference>
<proteinExistence type="predicted"/>
<dbReference type="PROSITE" id="PS51077">
    <property type="entry name" value="HTH_ICLR"/>
    <property type="match status" value="1"/>
</dbReference>
<keyword evidence="1" id="KW-0805">Transcription regulation</keyword>
<dbReference type="PROSITE" id="PS51078">
    <property type="entry name" value="ICLR_ED"/>
    <property type="match status" value="1"/>
</dbReference>
<evidence type="ECO:0000313" key="6">
    <source>
        <dbReference type="EMBL" id="MFC6761831.1"/>
    </source>
</evidence>
<keyword evidence="3" id="KW-0804">Transcription</keyword>
<sequence length="266" mass="29018">MTLRPDPLKHEIADRDISSTFVKGMAVLKAFDDTHTRLTLAEIAQLTGLDRASVRRLTLTLVHLGYAERDGRHFSLSPQVLILAGSFLRGNQFGTHIQPLLNRYSTRIGQTVSLAIPDGNSAVYVAQSTAQEDAISFGFTVGSRLPLLHTAIGRMILAFAPQDRAEETIRSLPFEQYAPDTTMDRTGILNRVQHCRAVGYAIVENEFEPGVTGFAAPIGGVNALKAVVGTSMSTLGIRSEDDRLQTISLLQQVAQELGRSRLFSAN</sequence>
<keyword evidence="7" id="KW-1185">Reference proteome</keyword>
<protein>
    <submittedName>
        <fullName evidence="6">IclR family transcriptional regulator</fullName>
    </submittedName>
</protein>
<dbReference type="InterPro" id="IPR029016">
    <property type="entry name" value="GAF-like_dom_sf"/>
</dbReference>
<dbReference type="PANTHER" id="PTHR30136">
    <property type="entry name" value="HELIX-TURN-HELIX TRANSCRIPTIONAL REGULATOR, ICLR FAMILY"/>
    <property type="match status" value="1"/>
</dbReference>
<dbReference type="Gene3D" id="1.10.10.10">
    <property type="entry name" value="Winged helix-like DNA-binding domain superfamily/Winged helix DNA-binding domain"/>
    <property type="match status" value="1"/>
</dbReference>
<evidence type="ECO:0000256" key="3">
    <source>
        <dbReference type="ARBA" id="ARBA00023163"/>
    </source>
</evidence>
<keyword evidence="2" id="KW-0238">DNA-binding</keyword>
<dbReference type="InterPro" id="IPR036388">
    <property type="entry name" value="WH-like_DNA-bd_sf"/>
</dbReference>
<dbReference type="Pfam" id="PF09339">
    <property type="entry name" value="HTH_IclR"/>
    <property type="match status" value="1"/>
</dbReference>
<dbReference type="Pfam" id="PF01614">
    <property type="entry name" value="IclR_C"/>
    <property type="match status" value="1"/>
</dbReference>
<dbReference type="SUPFAM" id="SSF46785">
    <property type="entry name" value="Winged helix' DNA-binding domain"/>
    <property type="match status" value="1"/>
</dbReference>
<dbReference type="EMBL" id="JBHSWG010000003">
    <property type="protein sequence ID" value="MFC6761831.1"/>
    <property type="molecule type" value="Genomic_DNA"/>
</dbReference>
<accession>A0ABW2B9C9</accession>
<reference evidence="7" key="1">
    <citation type="journal article" date="2019" name="Int. J. Syst. Evol. Microbiol.">
        <title>The Global Catalogue of Microorganisms (GCM) 10K type strain sequencing project: providing services to taxonomists for standard genome sequencing and annotation.</title>
        <authorList>
            <consortium name="The Broad Institute Genomics Platform"/>
            <consortium name="The Broad Institute Genome Sequencing Center for Infectious Disease"/>
            <person name="Wu L."/>
            <person name="Ma J."/>
        </authorList>
    </citation>
    <scope>NUCLEOTIDE SEQUENCE [LARGE SCALE GENOMIC DNA]</scope>
    <source>
        <strain evidence="7">CCUG 66188</strain>
    </source>
</reference>
<name>A0ABW2B9C9_9RHOB</name>
<dbReference type="SMART" id="SM00346">
    <property type="entry name" value="HTH_ICLR"/>
    <property type="match status" value="1"/>
</dbReference>
<evidence type="ECO:0000259" key="4">
    <source>
        <dbReference type="PROSITE" id="PS51077"/>
    </source>
</evidence>
<evidence type="ECO:0000313" key="7">
    <source>
        <dbReference type="Proteomes" id="UP001596353"/>
    </source>
</evidence>
<dbReference type="InterPro" id="IPR014757">
    <property type="entry name" value="Tscrpt_reg_IclR_C"/>
</dbReference>
<organism evidence="6 7">
    <name type="scientific">Sulfitobacter porphyrae</name>
    <dbReference type="NCBI Taxonomy" id="1246864"/>
    <lineage>
        <taxon>Bacteria</taxon>
        <taxon>Pseudomonadati</taxon>
        <taxon>Pseudomonadota</taxon>
        <taxon>Alphaproteobacteria</taxon>
        <taxon>Rhodobacterales</taxon>
        <taxon>Roseobacteraceae</taxon>
        <taxon>Sulfitobacter</taxon>
    </lineage>
</organism>
<dbReference type="PANTHER" id="PTHR30136:SF34">
    <property type="entry name" value="TRANSCRIPTIONAL REGULATOR"/>
    <property type="match status" value="1"/>
</dbReference>
<gene>
    <name evidence="6" type="ORF">ACFQFQ_23855</name>
</gene>
<evidence type="ECO:0000259" key="5">
    <source>
        <dbReference type="PROSITE" id="PS51078"/>
    </source>
</evidence>
<feature type="domain" description="HTH iclR-type" evidence="4">
    <location>
        <begin position="18"/>
        <end position="78"/>
    </location>
</feature>
<comment type="caution">
    <text evidence="6">The sequence shown here is derived from an EMBL/GenBank/DDBJ whole genome shotgun (WGS) entry which is preliminary data.</text>
</comment>
<evidence type="ECO:0000256" key="1">
    <source>
        <dbReference type="ARBA" id="ARBA00023015"/>
    </source>
</evidence>
<dbReference type="InterPro" id="IPR050707">
    <property type="entry name" value="HTH_MetabolicPath_Reg"/>
</dbReference>
<dbReference type="InterPro" id="IPR005471">
    <property type="entry name" value="Tscrpt_reg_IclR_N"/>
</dbReference>